<sequence length="158" mass="16138">CSCNAQLLSSGRAISSCLLLLQGWSCSRSTMRGCCICILKWSVYIQTTTPCSSELTPGSPLDHSLSPSSATPISSRTANHGSTSRNSPKNTTPRSSPSGSAATPPSGSAMPGAPTSYSTSARASTRRAQGWSSSASWAPARRTWSPCTTASGGGCTAS</sequence>
<reference evidence="3 4" key="1">
    <citation type="submission" date="2015-04" db="EMBL/GenBank/DDBJ databases">
        <authorList>
            <person name="Heijne W.H."/>
            <person name="Fedorova N.D."/>
            <person name="Nierman W.C."/>
            <person name="Vollebregt A.W."/>
            <person name="Zhao Z."/>
            <person name="Wu L."/>
            <person name="Kumar M."/>
            <person name="Stam H."/>
            <person name="van den Berg M.A."/>
            <person name="Pel H.J."/>
        </authorList>
    </citation>
    <scope>NUCLEOTIDE SEQUENCE [LARGE SCALE GENOMIC DNA]</scope>
    <source>
        <strain evidence="3 4">CBS 393.64</strain>
    </source>
</reference>
<evidence type="ECO:0000256" key="2">
    <source>
        <dbReference type="SAM" id="SignalP"/>
    </source>
</evidence>
<protein>
    <submittedName>
        <fullName evidence="3">Uncharacterized protein</fullName>
    </submittedName>
</protein>
<feature type="non-terminal residue" evidence="3">
    <location>
        <position position="1"/>
    </location>
</feature>
<accession>A0A0F4YFN4</accession>
<feature type="compositionally biased region" description="Polar residues" evidence="1">
    <location>
        <begin position="79"/>
        <end position="90"/>
    </location>
</feature>
<feature type="signal peptide" evidence="2">
    <location>
        <begin position="1"/>
        <end position="29"/>
    </location>
</feature>
<keyword evidence="2" id="KW-0732">Signal</keyword>
<dbReference type="RefSeq" id="XP_013323674.1">
    <property type="nucleotide sequence ID" value="XM_013468220.1"/>
</dbReference>
<name>A0A0F4YFN4_RASE3</name>
<evidence type="ECO:0000313" key="3">
    <source>
        <dbReference type="EMBL" id="KKA17062.1"/>
    </source>
</evidence>
<organism evidence="3 4">
    <name type="scientific">Rasamsonia emersonii (strain ATCC 16479 / CBS 393.64 / IMI 116815)</name>
    <dbReference type="NCBI Taxonomy" id="1408163"/>
    <lineage>
        <taxon>Eukaryota</taxon>
        <taxon>Fungi</taxon>
        <taxon>Dikarya</taxon>
        <taxon>Ascomycota</taxon>
        <taxon>Pezizomycotina</taxon>
        <taxon>Eurotiomycetes</taxon>
        <taxon>Eurotiomycetidae</taxon>
        <taxon>Eurotiales</taxon>
        <taxon>Trichocomaceae</taxon>
        <taxon>Rasamsonia</taxon>
    </lineage>
</organism>
<feature type="chain" id="PRO_5002481889" evidence="2">
    <location>
        <begin position="30"/>
        <end position="158"/>
    </location>
</feature>
<gene>
    <name evidence="3" type="ORF">T310_9321</name>
</gene>
<feature type="compositionally biased region" description="Low complexity" evidence="1">
    <location>
        <begin position="64"/>
        <end position="78"/>
    </location>
</feature>
<dbReference type="AlphaFoldDB" id="A0A0F4YFN4"/>
<keyword evidence="4" id="KW-1185">Reference proteome</keyword>
<evidence type="ECO:0000313" key="4">
    <source>
        <dbReference type="Proteomes" id="UP000053958"/>
    </source>
</evidence>
<dbReference type="GeneID" id="25321259"/>
<dbReference type="Proteomes" id="UP000053958">
    <property type="component" value="Unassembled WGS sequence"/>
</dbReference>
<dbReference type="EMBL" id="LASV01000714">
    <property type="protein sequence ID" value="KKA17062.1"/>
    <property type="molecule type" value="Genomic_DNA"/>
</dbReference>
<evidence type="ECO:0000256" key="1">
    <source>
        <dbReference type="SAM" id="MobiDB-lite"/>
    </source>
</evidence>
<proteinExistence type="predicted"/>
<feature type="compositionally biased region" description="Low complexity" evidence="1">
    <location>
        <begin position="91"/>
        <end position="145"/>
    </location>
</feature>
<comment type="caution">
    <text evidence="3">The sequence shown here is derived from an EMBL/GenBank/DDBJ whole genome shotgun (WGS) entry which is preliminary data.</text>
</comment>
<feature type="region of interest" description="Disordered" evidence="1">
    <location>
        <begin position="56"/>
        <end position="158"/>
    </location>
</feature>